<comment type="caution">
    <text evidence="2">The sequence shown here is derived from an EMBL/GenBank/DDBJ whole genome shotgun (WGS) entry which is preliminary data.</text>
</comment>
<feature type="non-terminal residue" evidence="2">
    <location>
        <position position="1"/>
    </location>
</feature>
<sequence>NNFDFSLFDNVEEESQYAEQTAAIAVGFQAAINAVHIDASKTKKSLSSAMSEMKTGGGAKKGKGADLLDMLDEAAARPPTGAPKKRVASKSATRGKSPASADGTRPTTRKATRPSTDDGSAAAETAARPSSKSATRPASKGGAEPARPTSKGAARPASKDGAKKEAAGAIRPGSKGGGARPPSGAGDRARSASVKKRTPPA</sequence>
<gene>
    <name evidence="2" type="ORF">PFISCL1PPCAC_11464</name>
</gene>
<dbReference type="EMBL" id="BTSY01000003">
    <property type="protein sequence ID" value="GMT20167.1"/>
    <property type="molecule type" value="Genomic_DNA"/>
</dbReference>
<accession>A0AAV5VKA7</accession>
<feature type="region of interest" description="Disordered" evidence="1">
    <location>
        <begin position="41"/>
        <end position="201"/>
    </location>
</feature>
<organism evidence="2 3">
    <name type="scientific">Pristionchus fissidentatus</name>
    <dbReference type="NCBI Taxonomy" id="1538716"/>
    <lineage>
        <taxon>Eukaryota</taxon>
        <taxon>Metazoa</taxon>
        <taxon>Ecdysozoa</taxon>
        <taxon>Nematoda</taxon>
        <taxon>Chromadorea</taxon>
        <taxon>Rhabditida</taxon>
        <taxon>Rhabditina</taxon>
        <taxon>Diplogasteromorpha</taxon>
        <taxon>Diplogasteroidea</taxon>
        <taxon>Neodiplogasteridae</taxon>
        <taxon>Pristionchus</taxon>
    </lineage>
</organism>
<evidence type="ECO:0000313" key="2">
    <source>
        <dbReference type="EMBL" id="GMT20167.1"/>
    </source>
</evidence>
<dbReference type="AlphaFoldDB" id="A0AAV5VKA7"/>
<reference evidence="2" key="1">
    <citation type="submission" date="2023-10" db="EMBL/GenBank/DDBJ databases">
        <title>Genome assembly of Pristionchus species.</title>
        <authorList>
            <person name="Yoshida K."/>
            <person name="Sommer R.J."/>
        </authorList>
    </citation>
    <scope>NUCLEOTIDE SEQUENCE</scope>
    <source>
        <strain evidence="2">RS5133</strain>
    </source>
</reference>
<proteinExistence type="predicted"/>
<feature type="compositionally biased region" description="Basic and acidic residues" evidence="1">
    <location>
        <begin position="157"/>
        <end position="166"/>
    </location>
</feature>
<evidence type="ECO:0000256" key="1">
    <source>
        <dbReference type="SAM" id="MobiDB-lite"/>
    </source>
</evidence>
<protein>
    <submittedName>
        <fullName evidence="2">Uncharacterized protein</fullName>
    </submittedName>
</protein>
<name>A0AAV5VKA7_9BILA</name>
<keyword evidence="3" id="KW-1185">Reference proteome</keyword>
<evidence type="ECO:0000313" key="3">
    <source>
        <dbReference type="Proteomes" id="UP001432322"/>
    </source>
</evidence>
<dbReference type="Proteomes" id="UP001432322">
    <property type="component" value="Unassembled WGS sequence"/>
</dbReference>